<organism evidence="2 3">
    <name type="scientific">Virgisporangium aurantiacum</name>
    <dbReference type="NCBI Taxonomy" id="175570"/>
    <lineage>
        <taxon>Bacteria</taxon>
        <taxon>Bacillati</taxon>
        <taxon>Actinomycetota</taxon>
        <taxon>Actinomycetes</taxon>
        <taxon>Micromonosporales</taxon>
        <taxon>Micromonosporaceae</taxon>
        <taxon>Virgisporangium</taxon>
    </lineage>
</organism>
<protein>
    <submittedName>
        <fullName evidence="2">Uncharacterized protein</fullName>
    </submittedName>
</protein>
<name>A0A8J3Z2R2_9ACTN</name>
<evidence type="ECO:0000313" key="2">
    <source>
        <dbReference type="EMBL" id="GIJ54240.1"/>
    </source>
</evidence>
<gene>
    <name evidence="2" type="ORF">Vau01_017560</name>
</gene>
<keyword evidence="3" id="KW-1185">Reference proteome</keyword>
<dbReference type="EMBL" id="BOPG01000011">
    <property type="protein sequence ID" value="GIJ54240.1"/>
    <property type="molecule type" value="Genomic_DNA"/>
</dbReference>
<dbReference type="RefSeq" id="WP_203989044.1">
    <property type="nucleotide sequence ID" value="NZ_BOPG01000011.1"/>
</dbReference>
<dbReference type="AlphaFoldDB" id="A0A8J3Z2R2"/>
<sequence>MIEEHVGRSESTRCPATTEVMMTEYKMLGALPDPVDPVRLDLTCELAIGHEGRHVGLVVAAYAGNQLWWLHWAGQHRDMVQSELCDGRDPDEHDDCLLPYRHRGAHSFEIRPVHEPSDIAAPPQSGADRASAHWPVAPRGYQREAG</sequence>
<evidence type="ECO:0000313" key="3">
    <source>
        <dbReference type="Proteomes" id="UP000612585"/>
    </source>
</evidence>
<feature type="region of interest" description="Disordered" evidence="1">
    <location>
        <begin position="116"/>
        <end position="146"/>
    </location>
</feature>
<dbReference type="Proteomes" id="UP000612585">
    <property type="component" value="Unassembled WGS sequence"/>
</dbReference>
<proteinExistence type="predicted"/>
<accession>A0A8J3Z2R2</accession>
<evidence type="ECO:0000256" key="1">
    <source>
        <dbReference type="SAM" id="MobiDB-lite"/>
    </source>
</evidence>
<reference evidence="2" key="1">
    <citation type="submission" date="2021-01" db="EMBL/GenBank/DDBJ databases">
        <title>Whole genome shotgun sequence of Virgisporangium aurantiacum NBRC 16421.</title>
        <authorList>
            <person name="Komaki H."/>
            <person name="Tamura T."/>
        </authorList>
    </citation>
    <scope>NUCLEOTIDE SEQUENCE</scope>
    <source>
        <strain evidence="2">NBRC 16421</strain>
    </source>
</reference>
<comment type="caution">
    <text evidence="2">The sequence shown here is derived from an EMBL/GenBank/DDBJ whole genome shotgun (WGS) entry which is preliminary data.</text>
</comment>